<evidence type="ECO:0000256" key="6">
    <source>
        <dbReference type="ARBA" id="ARBA00048019"/>
    </source>
</evidence>
<comment type="catalytic activity">
    <reaction evidence="6">
        <text>acetyl-CoA + 2-oxoglutarate + H2O = (2R)-homocitrate + CoA + H(+)</text>
        <dbReference type="Rhea" id="RHEA:12929"/>
        <dbReference type="ChEBI" id="CHEBI:15377"/>
        <dbReference type="ChEBI" id="CHEBI:15378"/>
        <dbReference type="ChEBI" id="CHEBI:16810"/>
        <dbReference type="ChEBI" id="CHEBI:57287"/>
        <dbReference type="ChEBI" id="CHEBI:57288"/>
        <dbReference type="ChEBI" id="CHEBI:58884"/>
        <dbReference type="EC" id="2.3.3.14"/>
    </reaction>
</comment>
<dbReference type="InterPro" id="IPR000891">
    <property type="entry name" value="PYR_CT"/>
</dbReference>
<dbReference type="PANTHER" id="PTHR42880:SF1">
    <property type="entry name" value="ISOPROPYLMALATE_HOMOCITRATE_CITRAMALATE SYNTHASE FAMILY PROTEIN"/>
    <property type="match status" value="1"/>
</dbReference>
<dbReference type="Pfam" id="PF00682">
    <property type="entry name" value="HMGL-like"/>
    <property type="match status" value="1"/>
</dbReference>
<reference evidence="8 9" key="1">
    <citation type="submission" date="2018-05" db="EMBL/GenBank/DDBJ databases">
        <title>Acuticoccus sediminis sp. nov., isolated from deep-sea sediment of Indian Ocean.</title>
        <authorList>
            <person name="Liu X."/>
            <person name="Lai Q."/>
            <person name="Du Y."/>
            <person name="Sun F."/>
            <person name="Zhang X."/>
            <person name="Wang S."/>
            <person name="Shao Z."/>
        </authorList>
    </citation>
    <scope>NUCLEOTIDE SEQUENCE [LARGE SCALE GENOMIC DNA]</scope>
    <source>
        <strain evidence="8 9">PTG4-2</strain>
    </source>
</reference>
<dbReference type="Proteomes" id="UP000249590">
    <property type="component" value="Unassembled WGS sequence"/>
</dbReference>
<feature type="domain" description="Pyruvate carboxyltransferase" evidence="7">
    <location>
        <begin position="25"/>
        <end position="266"/>
    </location>
</feature>
<dbReference type="Gene3D" id="3.20.20.70">
    <property type="entry name" value="Aldolase class I"/>
    <property type="match status" value="1"/>
</dbReference>
<evidence type="ECO:0000256" key="3">
    <source>
        <dbReference type="ARBA" id="ARBA00012974"/>
    </source>
</evidence>
<protein>
    <recommendedName>
        <fullName evidence="4">Homocitrate synthase</fullName>
        <ecNumber evidence="3">2.3.3.14</ecNumber>
    </recommendedName>
</protein>
<dbReference type="PANTHER" id="PTHR42880">
    <property type="entry name" value="HOMOCITRATE SYNTHASE"/>
    <property type="match status" value="1"/>
</dbReference>
<dbReference type="EMBL" id="QHHQ01000009">
    <property type="protein sequence ID" value="RAH97330.1"/>
    <property type="molecule type" value="Genomic_DNA"/>
</dbReference>
<keyword evidence="5" id="KW-0808">Transferase</keyword>
<evidence type="ECO:0000256" key="5">
    <source>
        <dbReference type="ARBA" id="ARBA00022679"/>
    </source>
</evidence>
<comment type="caution">
    <text evidence="8">The sequence shown here is derived from an EMBL/GenBank/DDBJ whole genome shotgun (WGS) entry which is preliminary data.</text>
</comment>
<comment type="function">
    <text evidence="1">This protein is a Fe-Mo-cofactor biosynthetic component.</text>
</comment>
<dbReference type="InterPro" id="IPR013785">
    <property type="entry name" value="Aldolase_TIM"/>
</dbReference>
<proteinExistence type="inferred from homology"/>
<accession>A0A8B2NJC1</accession>
<comment type="similarity">
    <text evidence="2">Belongs to the alpha-IPM synthase/homocitrate synthase family.</text>
</comment>
<evidence type="ECO:0000313" key="8">
    <source>
        <dbReference type="EMBL" id="RAH97330.1"/>
    </source>
</evidence>
<sequence length="397" mass="43154">MLIADKFEFNDVPEAKAQLNFAPETYIVDSTIRSLQSGVSGSLHTASDMIEIGAALSDIGVRELIVNLSWKDGFTVAEGLAEKNLSARVVGTFRARHPMAETWAKDGIAAGCDEICFESANDADHFSRLADPVRESNRGVSHGFAEAYAYKEVVDIVRAGVALGCRSQSFHDSYFRFALTPEGAKAFYSALRRDVPDAPPLYIHLSNFYGNATMTAIASLAAGASAADVCMNGIGHHCGHIQMAEIVTALAALYGVDAGVKLDRLTEVSHLVRERTGFNGPLHSPVTGDNGFMIDGAYWAAEAHIPYEERIHAKFPIDPRAVGNVETVVWAPGTINTGSVRSKLGAMGIDNATVTDGSVEHIIFALEDLLRQRNTYPNWVTDREFEQLCRDVLRRGY</sequence>
<dbReference type="PROSITE" id="PS50991">
    <property type="entry name" value="PYR_CT"/>
    <property type="match status" value="1"/>
</dbReference>
<dbReference type="OrthoDB" id="7954579at2"/>
<dbReference type="RefSeq" id="WP_111351853.1">
    <property type="nucleotide sequence ID" value="NZ_QHHQ01000009.1"/>
</dbReference>
<dbReference type="AlphaFoldDB" id="A0A8B2NJC1"/>
<organism evidence="8 9">
    <name type="scientific">Acuticoccus sediminis</name>
    <dbReference type="NCBI Taxonomy" id="2184697"/>
    <lineage>
        <taxon>Bacteria</taxon>
        <taxon>Pseudomonadati</taxon>
        <taxon>Pseudomonadota</taxon>
        <taxon>Alphaproteobacteria</taxon>
        <taxon>Hyphomicrobiales</taxon>
        <taxon>Amorphaceae</taxon>
        <taxon>Acuticoccus</taxon>
    </lineage>
</organism>
<evidence type="ECO:0000256" key="1">
    <source>
        <dbReference type="ARBA" id="ARBA00003050"/>
    </source>
</evidence>
<evidence type="ECO:0000313" key="9">
    <source>
        <dbReference type="Proteomes" id="UP000249590"/>
    </source>
</evidence>
<evidence type="ECO:0000259" key="7">
    <source>
        <dbReference type="PROSITE" id="PS50991"/>
    </source>
</evidence>
<dbReference type="EC" id="2.3.3.14" evidence="3"/>
<gene>
    <name evidence="8" type="ORF">DLJ53_29445</name>
</gene>
<dbReference type="GO" id="GO:0004410">
    <property type="term" value="F:homocitrate synthase activity"/>
    <property type="evidence" value="ECO:0007669"/>
    <property type="project" value="UniProtKB-EC"/>
</dbReference>
<name>A0A8B2NJC1_9HYPH</name>
<evidence type="ECO:0000256" key="4">
    <source>
        <dbReference type="ARBA" id="ARBA00020735"/>
    </source>
</evidence>
<keyword evidence="9" id="KW-1185">Reference proteome</keyword>
<dbReference type="SUPFAM" id="SSF51569">
    <property type="entry name" value="Aldolase"/>
    <property type="match status" value="1"/>
</dbReference>
<evidence type="ECO:0000256" key="2">
    <source>
        <dbReference type="ARBA" id="ARBA00006154"/>
    </source>
</evidence>